<organism evidence="1">
    <name type="scientific">marine sediment metagenome</name>
    <dbReference type="NCBI Taxonomy" id="412755"/>
    <lineage>
        <taxon>unclassified sequences</taxon>
        <taxon>metagenomes</taxon>
        <taxon>ecological metagenomes</taxon>
    </lineage>
</organism>
<name>A0A0F9E009_9ZZZZ</name>
<dbReference type="EMBL" id="LAZR01039250">
    <property type="protein sequence ID" value="KKL17458.1"/>
    <property type="molecule type" value="Genomic_DNA"/>
</dbReference>
<protein>
    <submittedName>
        <fullName evidence="1">Uncharacterized protein</fullName>
    </submittedName>
</protein>
<evidence type="ECO:0000313" key="1">
    <source>
        <dbReference type="EMBL" id="KKL17458.1"/>
    </source>
</evidence>
<gene>
    <name evidence="1" type="ORF">LCGC14_2485330</name>
</gene>
<comment type="caution">
    <text evidence="1">The sequence shown here is derived from an EMBL/GenBank/DDBJ whole genome shotgun (WGS) entry which is preliminary data.</text>
</comment>
<accession>A0A0F9E009</accession>
<dbReference type="AlphaFoldDB" id="A0A0F9E009"/>
<reference evidence="1" key="1">
    <citation type="journal article" date="2015" name="Nature">
        <title>Complex archaea that bridge the gap between prokaryotes and eukaryotes.</title>
        <authorList>
            <person name="Spang A."/>
            <person name="Saw J.H."/>
            <person name="Jorgensen S.L."/>
            <person name="Zaremba-Niedzwiedzka K."/>
            <person name="Martijn J."/>
            <person name="Lind A.E."/>
            <person name="van Eijk R."/>
            <person name="Schleper C."/>
            <person name="Guy L."/>
            <person name="Ettema T.J."/>
        </authorList>
    </citation>
    <scope>NUCLEOTIDE SEQUENCE</scope>
</reference>
<sequence length="83" mass="9521">MKKLVEVEDGLEALMGERVTFFCINYIYTGKLSGVNDKYIMLEDAGIVYETGSFAEKEWKDYQPLQHPIFVMLSAIESFAVMK</sequence>
<proteinExistence type="predicted"/>